<evidence type="ECO:0000256" key="3">
    <source>
        <dbReference type="ARBA" id="ARBA00022741"/>
    </source>
</evidence>
<feature type="domain" description="Four-carbon acid sugar kinase nucleotide binding" evidence="14">
    <location>
        <begin position="254"/>
        <end position="406"/>
    </location>
</feature>
<comment type="function">
    <text evidence="9">Catalyzes the ATP-dependent phosphorylation of 3-oxo-tetronate to 3-oxo-tetronate 4-phosphate.</text>
</comment>
<evidence type="ECO:0000256" key="1">
    <source>
        <dbReference type="ARBA" id="ARBA00005715"/>
    </source>
</evidence>
<name>A0A1H2TLZ6_9RHOB</name>
<dbReference type="GO" id="GO:0005524">
    <property type="term" value="F:ATP binding"/>
    <property type="evidence" value="ECO:0007669"/>
    <property type="project" value="UniProtKB-KW"/>
</dbReference>
<dbReference type="InterPro" id="IPR042213">
    <property type="entry name" value="NBD_C_sf"/>
</dbReference>
<dbReference type="AlphaFoldDB" id="A0A1H2TLZ6"/>
<evidence type="ECO:0000256" key="12">
    <source>
        <dbReference type="ARBA" id="ARBA00041377"/>
    </source>
</evidence>
<dbReference type="Pfam" id="PF07005">
    <property type="entry name" value="SBD_N"/>
    <property type="match status" value="1"/>
</dbReference>
<dbReference type="SUPFAM" id="SSF142764">
    <property type="entry name" value="YgbK-like"/>
    <property type="match status" value="1"/>
</dbReference>
<dbReference type="EC" id="2.7.1.217" evidence="10"/>
<evidence type="ECO:0000256" key="7">
    <source>
        <dbReference type="ARBA" id="ARBA00035898"/>
    </source>
</evidence>
<dbReference type="RefSeq" id="WP_092680014.1">
    <property type="nucleotide sequence ID" value="NZ_FNMZ01000001.1"/>
</dbReference>
<dbReference type="InterPro" id="IPR050007">
    <property type="entry name" value="OtnK"/>
</dbReference>
<dbReference type="GO" id="GO:0016301">
    <property type="term" value="F:kinase activity"/>
    <property type="evidence" value="ECO:0007669"/>
    <property type="project" value="UniProtKB-KW"/>
</dbReference>
<keyword evidence="3" id="KW-0547">Nucleotide-binding</keyword>
<sequence>MLLGCIGDDFTGSSDLGATLTRGGMRTVQYVGVPDGPADPGVEAGIVALKSRSIPVAEAVAQSLAALDWLRAQGCGQILFKYCSTFDSTPQGNIGPVAEALAEALDASGVIVCPAFPAAGRAVFQGHLFVADRLLSESGMEAHPITPMTDPDLRRWLARQTRGPVGHVPASVVFDGAAAIGAALAAEQGLGRRLVIADAVRDADLMALGEAAAEAPLITGGSGIALGLPANFAVRGLLAGGEAQWDGQAGRAAALSGSCSAATRGQVAAHIASGAPAREVTALAAMTGEVDAPALADWAAAQDGLPLIYSSADPETVREAQETWGGAEVAARLEALFAETARLLVAGGVTRLIAAGGETSGAVVEGLGLTQLAFGPDIATGVPALRAGPELAIALKSGNFGEADFFERADRVLAGEAG</sequence>
<comment type="catalytic activity">
    <reaction evidence="7">
        <text>3-dehydro-L-erythronate + ATP = 3-dehydro-4-O-phospho-L-erythronate + ADP + H(+)</text>
        <dbReference type="Rhea" id="RHEA:52552"/>
        <dbReference type="ChEBI" id="CHEBI:15378"/>
        <dbReference type="ChEBI" id="CHEBI:30616"/>
        <dbReference type="ChEBI" id="CHEBI:136592"/>
        <dbReference type="ChEBI" id="CHEBI:136670"/>
        <dbReference type="ChEBI" id="CHEBI:456216"/>
        <dbReference type="EC" id="2.7.1.217"/>
    </reaction>
</comment>
<evidence type="ECO:0000259" key="14">
    <source>
        <dbReference type="Pfam" id="PF17042"/>
    </source>
</evidence>
<evidence type="ECO:0000256" key="5">
    <source>
        <dbReference type="ARBA" id="ARBA00022840"/>
    </source>
</evidence>
<dbReference type="Pfam" id="PF17042">
    <property type="entry name" value="NBD_C"/>
    <property type="match status" value="1"/>
</dbReference>
<evidence type="ECO:0000256" key="10">
    <source>
        <dbReference type="ARBA" id="ARBA00039095"/>
    </source>
</evidence>
<evidence type="ECO:0000313" key="16">
    <source>
        <dbReference type="Proteomes" id="UP000199118"/>
    </source>
</evidence>
<keyword evidence="2" id="KW-0808">Transferase</keyword>
<dbReference type="STRING" id="356660.SAMN05444336_1011040"/>
<dbReference type="Gene3D" id="3.40.980.20">
    <property type="entry name" value="Four-carbon acid sugar kinase, nucleotide binding domain"/>
    <property type="match status" value="1"/>
</dbReference>
<evidence type="ECO:0000256" key="9">
    <source>
        <dbReference type="ARBA" id="ARBA00037335"/>
    </source>
</evidence>
<accession>A0A1H2TLZ6</accession>
<dbReference type="EMBL" id="FNMZ01000001">
    <property type="protein sequence ID" value="SDW44872.1"/>
    <property type="molecule type" value="Genomic_DNA"/>
</dbReference>
<evidence type="ECO:0000256" key="2">
    <source>
        <dbReference type="ARBA" id="ARBA00022679"/>
    </source>
</evidence>
<protein>
    <recommendedName>
        <fullName evidence="11">3-oxo-tetronate kinase</fullName>
        <ecNumber evidence="10">2.7.1.217</ecNumber>
    </recommendedName>
    <alternativeName>
        <fullName evidence="12">3-dehydrotetronate 4-kinase</fullName>
    </alternativeName>
</protein>
<evidence type="ECO:0000256" key="8">
    <source>
        <dbReference type="ARBA" id="ARBA00036346"/>
    </source>
</evidence>
<organism evidence="15 16">
    <name type="scientific">Albimonas donghaensis</name>
    <dbReference type="NCBI Taxonomy" id="356660"/>
    <lineage>
        <taxon>Bacteria</taxon>
        <taxon>Pseudomonadati</taxon>
        <taxon>Pseudomonadota</taxon>
        <taxon>Alphaproteobacteria</taxon>
        <taxon>Rhodobacterales</taxon>
        <taxon>Paracoccaceae</taxon>
        <taxon>Albimonas</taxon>
    </lineage>
</organism>
<gene>
    <name evidence="15" type="ORF">SAMN05444336_1011040</name>
</gene>
<keyword evidence="6" id="KW-0119">Carbohydrate metabolism</keyword>
<keyword evidence="16" id="KW-1185">Reference proteome</keyword>
<evidence type="ECO:0000256" key="11">
    <source>
        <dbReference type="ARBA" id="ARBA00039461"/>
    </source>
</evidence>
<dbReference type="InterPro" id="IPR037051">
    <property type="entry name" value="4-carb_acid_sugar_kinase_N_sf"/>
</dbReference>
<dbReference type="NCBIfam" id="NF043035">
    <property type="entry name" value="OxoTetrKin"/>
    <property type="match status" value="1"/>
</dbReference>
<keyword evidence="5" id="KW-0067">ATP-binding</keyword>
<evidence type="ECO:0000256" key="6">
    <source>
        <dbReference type="ARBA" id="ARBA00023277"/>
    </source>
</evidence>
<comment type="catalytic activity">
    <reaction evidence="8">
        <text>3-dehydro-D-erythronate + ATP = 3-dehydro-4-O-phospho-D-erythronate + ADP + H(+)</text>
        <dbReference type="Rhea" id="RHEA:52556"/>
        <dbReference type="ChEBI" id="CHEBI:15378"/>
        <dbReference type="ChEBI" id="CHEBI:30616"/>
        <dbReference type="ChEBI" id="CHEBI:57958"/>
        <dbReference type="ChEBI" id="CHEBI:136593"/>
        <dbReference type="ChEBI" id="CHEBI:456216"/>
        <dbReference type="EC" id="2.7.1.217"/>
    </reaction>
</comment>
<dbReference type="Proteomes" id="UP000199118">
    <property type="component" value="Unassembled WGS sequence"/>
</dbReference>
<dbReference type="InterPro" id="IPR031475">
    <property type="entry name" value="NBD_C"/>
</dbReference>
<keyword evidence="4" id="KW-0418">Kinase</keyword>
<evidence type="ECO:0000313" key="15">
    <source>
        <dbReference type="EMBL" id="SDW44872.1"/>
    </source>
</evidence>
<dbReference type="InterPro" id="IPR010737">
    <property type="entry name" value="4-carb_acid_sugar_kinase_N"/>
</dbReference>
<dbReference type="OrthoDB" id="191465at2"/>
<reference evidence="15 16" key="1">
    <citation type="submission" date="2016-10" db="EMBL/GenBank/DDBJ databases">
        <authorList>
            <person name="de Groot N.N."/>
        </authorList>
    </citation>
    <scope>NUCLEOTIDE SEQUENCE [LARGE SCALE GENOMIC DNA]</scope>
    <source>
        <strain evidence="15 16">DSM 17890</strain>
    </source>
</reference>
<evidence type="ECO:0000256" key="4">
    <source>
        <dbReference type="ARBA" id="ARBA00022777"/>
    </source>
</evidence>
<dbReference type="Gene3D" id="3.40.50.10840">
    <property type="entry name" value="Putative sugar-binding, N-terminal domain"/>
    <property type="match status" value="1"/>
</dbReference>
<evidence type="ECO:0000259" key="13">
    <source>
        <dbReference type="Pfam" id="PF07005"/>
    </source>
</evidence>
<feature type="domain" description="Four-carbon acid sugar kinase N-terminal" evidence="13">
    <location>
        <begin position="3"/>
        <end position="227"/>
    </location>
</feature>
<comment type="similarity">
    <text evidence="1">Belongs to the four-carbon acid sugar kinase family.</text>
</comment>
<proteinExistence type="inferred from homology"/>